<evidence type="ECO:0000259" key="7">
    <source>
        <dbReference type="Pfam" id="PF07715"/>
    </source>
</evidence>
<evidence type="ECO:0000256" key="4">
    <source>
        <dbReference type="RuleBase" id="RU003357"/>
    </source>
</evidence>
<comment type="caution">
    <text evidence="8">The sequence shown here is derived from an EMBL/GenBank/DDBJ whole genome shotgun (WGS) entry which is preliminary data.</text>
</comment>
<evidence type="ECO:0000256" key="1">
    <source>
        <dbReference type="ARBA" id="ARBA00004442"/>
    </source>
</evidence>
<sequence>MNTKHSRQFSFAALILFFILFFQTKVSAQNGTVSVDFNNSSPKDIIENLESRTPYRFVYQNDINLNSPKITLKKSNVTIDEVLGDLQKLTGLNFKRNENNIAINKGTNSSSKKKRNQGISGKIVDNYGKPLFDAMLSVKPGEVIVYTDNTGDFILDLEPGFYNVEIIASDFASRYIENIPVDAGKSTPLNIALELVDQNISLNEVVLTGKQYKSAASTEGLLLQQKRAAQFSDGISSEQISRTPDSDVGATLKRITGITTVDNKYVVVRSMGERWNQAVMDGINLPSTDAQQQNFAFDIIPTAMVESIVVSKTPTPDMYANFAGGQVEVKTKDIPRKNFTSFTISTSYNDRATFQQALTKQRGAYDYFGFDDGTRNTPVSTPIGLPETEAESGPYFDQTRKYTQDNFTTYKTKADPNTTLQFGIGRVYELKDSKKWGFTGSLLFRNTQDILQIEHTERGDLQSNTKYYPAGISNGLTTNEYPVFEKYGYRNHGASYSFNTTLSGMFNVGYQYNNSRITLRNSYIHVYDNQLTQITGWRITDGKDAILNGTVLPITKETDYPVYTDFIQSKLEGNHRFNGFDLNWYAAYSKTAKETKDATFTDMFRERVGDDIMNYYEVYNSAFNINRRNFDNNEADYNVGVNISRDFTLGKIKNTIKTGYFGTYKYATNYQELINLNVVGQDDDKVEIYSLADALDGSEYHWGDLGWTREGFFGNRYEGEVIIHSPFLMLDNRIGNFIRLVWGVRAESFTYHELERQAQFTSDFDAPLKTDDRWQYLPSVNLTVSPSEKTNIRLSYNKSVIRPQFSERLNIPFYDPIRSATVRNYTGGIISSVSENYDAKFEYFPSLGQVMSIGVYGKYIKNPIETVNTIGGELSRLIYIMNSHSAKLWGIEAEILRNLSFLGDGKELKNIYLYANGAINKTEVTGYEDIDGTGGLYKADRPLFGQSPYTYNLGLDYIGDRFGFNIRQNATGDQYLLVGFDYNSEEIRRPYAVTDAMVSYKFFKEKNLELKLSGQNIFDRVLETYNNQNSYSKIAEGVPNGSNPREFLMLTPGSTDRYDEDVDRKLFKAYTGRTFKISVNYSF</sequence>
<keyword evidence="5" id="KW-0732">Signal</keyword>
<dbReference type="PANTHER" id="PTHR40980">
    <property type="entry name" value="PLUG DOMAIN-CONTAINING PROTEIN"/>
    <property type="match status" value="1"/>
</dbReference>
<evidence type="ECO:0000259" key="6">
    <source>
        <dbReference type="Pfam" id="PF00593"/>
    </source>
</evidence>
<evidence type="ECO:0000313" key="9">
    <source>
        <dbReference type="Proteomes" id="UP000287527"/>
    </source>
</evidence>
<dbReference type="Gene3D" id="2.60.40.1120">
    <property type="entry name" value="Carboxypeptidase-like, regulatory domain"/>
    <property type="match status" value="1"/>
</dbReference>
<keyword evidence="2 4" id="KW-0472">Membrane</keyword>
<dbReference type="GO" id="GO:0009279">
    <property type="term" value="C:cell outer membrane"/>
    <property type="evidence" value="ECO:0007669"/>
    <property type="project" value="UniProtKB-SubCell"/>
</dbReference>
<accession>A0A444GLU3</accession>
<dbReference type="RefSeq" id="WP_128391211.1">
    <property type="nucleotide sequence ID" value="NZ_SBII01000015.1"/>
</dbReference>
<dbReference type="OrthoDB" id="9768470at2"/>
<dbReference type="EMBL" id="SBII01000015">
    <property type="protein sequence ID" value="RWW91944.1"/>
    <property type="molecule type" value="Genomic_DNA"/>
</dbReference>
<keyword evidence="9" id="KW-1185">Reference proteome</keyword>
<gene>
    <name evidence="8" type="ORF">EPI11_17100</name>
</gene>
<feature type="chain" id="PRO_5019568026" evidence="5">
    <location>
        <begin position="29"/>
        <end position="1083"/>
    </location>
</feature>
<comment type="subcellular location">
    <subcellularLocation>
        <location evidence="1 4">Cell outer membrane</location>
    </subcellularLocation>
</comment>
<dbReference type="Proteomes" id="UP000287527">
    <property type="component" value="Unassembled WGS sequence"/>
</dbReference>
<evidence type="ECO:0000256" key="2">
    <source>
        <dbReference type="ARBA" id="ARBA00023136"/>
    </source>
</evidence>
<dbReference type="InterPro" id="IPR012910">
    <property type="entry name" value="Plug_dom"/>
</dbReference>
<proteinExistence type="inferred from homology"/>
<feature type="signal peptide" evidence="5">
    <location>
        <begin position="1"/>
        <end position="28"/>
    </location>
</feature>
<dbReference type="InterPro" id="IPR037066">
    <property type="entry name" value="Plug_dom_sf"/>
</dbReference>
<dbReference type="InterPro" id="IPR000531">
    <property type="entry name" value="Beta-barrel_TonB"/>
</dbReference>
<comment type="similarity">
    <text evidence="4">Belongs to the TonB-dependent receptor family.</text>
</comment>
<dbReference type="InterPro" id="IPR036942">
    <property type="entry name" value="Beta-barrel_TonB_sf"/>
</dbReference>
<evidence type="ECO:0000256" key="5">
    <source>
        <dbReference type="SAM" id="SignalP"/>
    </source>
</evidence>
<keyword evidence="3" id="KW-0998">Cell outer membrane</keyword>
<dbReference type="SUPFAM" id="SSF49464">
    <property type="entry name" value="Carboxypeptidase regulatory domain-like"/>
    <property type="match status" value="1"/>
</dbReference>
<dbReference type="Gene3D" id="2.170.130.10">
    <property type="entry name" value="TonB-dependent receptor, plug domain"/>
    <property type="match status" value="1"/>
</dbReference>
<dbReference type="Gene3D" id="3.55.50.30">
    <property type="match status" value="1"/>
</dbReference>
<dbReference type="Gene3D" id="2.40.170.20">
    <property type="entry name" value="TonB-dependent receptor, beta-barrel domain"/>
    <property type="match status" value="1"/>
</dbReference>
<dbReference type="InterPro" id="IPR008969">
    <property type="entry name" value="CarboxyPept-like_regulatory"/>
</dbReference>
<evidence type="ECO:0000256" key="3">
    <source>
        <dbReference type="ARBA" id="ARBA00023237"/>
    </source>
</evidence>
<keyword evidence="8" id="KW-0675">Receptor</keyword>
<dbReference type="Pfam" id="PF13620">
    <property type="entry name" value="CarboxypepD_reg"/>
    <property type="match status" value="1"/>
</dbReference>
<evidence type="ECO:0000313" key="8">
    <source>
        <dbReference type="EMBL" id="RWW91944.1"/>
    </source>
</evidence>
<protein>
    <submittedName>
        <fullName evidence="8">TonB-dependent receptor</fullName>
    </submittedName>
</protein>
<feature type="domain" description="TonB-dependent receptor plug" evidence="7">
    <location>
        <begin position="228"/>
        <end position="324"/>
    </location>
</feature>
<dbReference type="PANTHER" id="PTHR40980:SF4">
    <property type="entry name" value="TONB-DEPENDENT RECEPTOR-LIKE BETA-BARREL DOMAIN-CONTAINING PROTEIN"/>
    <property type="match status" value="1"/>
</dbReference>
<organism evidence="8 9">
    <name type="scientific">Flavobacterium cerinum</name>
    <dbReference type="NCBI Taxonomy" id="2502784"/>
    <lineage>
        <taxon>Bacteria</taxon>
        <taxon>Pseudomonadati</taxon>
        <taxon>Bacteroidota</taxon>
        <taxon>Flavobacteriia</taxon>
        <taxon>Flavobacteriales</taxon>
        <taxon>Flavobacteriaceae</taxon>
        <taxon>Flavobacterium</taxon>
    </lineage>
</organism>
<dbReference type="AlphaFoldDB" id="A0A444GLU3"/>
<dbReference type="Pfam" id="PF07715">
    <property type="entry name" value="Plug"/>
    <property type="match status" value="1"/>
</dbReference>
<name>A0A444GLU3_9FLAO</name>
<reference evidence="8 9" key="1">
    <citation type="submission" date="2019-01" db="EMBL/GenBank/DDBJ databases">
        <title>Flavobacterium sp. nov.,isolated from freshwater.</title>
        <authorList>
            <person name="Zhang R."/>
            <person name="Du Z.-J."/>
        </authorList>
    </citation>
    <scope>NUCLEOTIDE SEQUENCE [LARGE SCALE GENOMIC DNA]</scope>
    <source>
        <strain evidence="8 9">1E403</strain>
    </source>
</reference>
<keyword evidence="4" id="KW-0798">TonB box</keyword>
<dbReference type="Pfam" id="PF00593">
    <property type="entry name" value="TonB_dep_Rec_b-barrel"/>
    <property type="match status" value="1"/>
</dbReference>
<dbReference type="SUPFAM" id="SSF56935">
    <property type="entry name" value="Porins"/>
    <property type="match status" value="1"/>
</dbReference>
<feature type="domain" description="TonB-dependent receptor-like beta-barrel" evidence="6">
    <location>
        <begin position="563"/>
        <end position="1017"/>
    </location>
</feature>